<dbReference type="Gramene" id="Pp3c4_20665V3.1">
    <property type="protein sequence ID" value="Pp3c4_20665V3.1"/>
    <property type="gene ID" value="Pp3c4_20665"/>
</dbReference>
<sequence length="98" mass="11315">MQRGSLFVYCTTLLSTTLLKSKQIQRESAMTAINNKNCYEANNGCGIVMLIDRFFEMMKSNNVTIDTYLTEMLDFLEELDAELLEAIVVYYIIFHLPN</sequence>
<evidence type="ECO:0000313" key="3">
    <source>
        <dbReference type="Proteomes" id="UP000006727"/>
    </source>
</evidence>
<reference evidence="2" key="3">
    <citation type="submission" date="2020-12" db="UniProtKB">
        <authorList>
            <consortium name="EnsemblPlants"/>
        </authorList>
    </citation>
    <scope>IDENTIFICATION</scope>
</reference>
<protein>
    <submittedName>
        <fullName evidence="1 2">Uncharacterized protein</fullName>
    </submittedName>
</protein>
<evidence type="ECO:0000313" key="2">
    <source>
        <dbReference type="EnsemblPlants" id="Pp3c4_20665V3.1"/>
    </source>
</evidence>
<gene>
    <name evidence="1" type="ORF">PHYPA_006518</name>
</gene>
<evidence type="ECO:0000313" key="1">
    <source>
        <dbReference type="EMBL" id="PNR55621.1"/>
    </source>
</evidence>
<organism evidence="1">
    <name type="scientific">Physcomitrium patens</name>
    <name type="common">Spreading-leaved earth moss</name>
    <name type="synonym">Physcomitrella patens</name>
    <dbReference type="NCBI Taxonomy" id="3218"/>
    <lineage>
        <taxon>Eukaryota</taxon>
        <taxon>Viridiplantae</taxon>
        <taxon>Streptophyta</taxon>
        <taxon>Embryophyta</taxon>
        <taxon>Bryophyta</taxon>
        <taxon>Bryophytina</taxon>
        <taxon>Bryopsida</taxon>
        <taxon>Funariidae</taxon>
        <taxon>Funariales</taxon>
        <taxon>Funariaceae</taxon>
        <taxon>Physcomitrium</taxon>
    </lineage>
</organism>
<keyword evidence="3" id="KW-1185">Reference proteome</keyword>
<proteinExistence type="predicted"/>
<dbReference type="InParanoid" id="A0A2K1KPE7"/>
<dbReference type="EMBL" id="ABEU02000004">
    <property type="protein sequence ID" value="PNR55621.1"/>
    <property type="molecule type" value="Genomic_DNA"/>
</dbReference>
<dbReference type="AlphaFoldDB" id="A0A2K1KPE7"/>
<reference evidence="1 3" key="2">
    <citation type="journal article" date="2018" name="Plant J.">
        <title>The Physcomitrella patens chromosome-scale assembly reveals moss genome structure and evolution.</title>
        <authorList>
            <person name="Lang D."/>
            <person name="Ullrich K.K."/>
            <person name="Murat F."/>
            <person name="Fuchs J."/>
            <person name="Jenkins J."/>
            <person name="Haas F.B."/>
            <person name="Piednoel M."/>
            <person name="Gundlach H."/>
            <person name="Van Bel M."/>
            <person name="Meyberg R."/>
            <person name="Vives C."/>
            <person name="Morata J."/>
            <person name="Symeonidi A."/>
            <person name="Hiss M."/>
            <person name="Muchero W."/>
            <person name="Kamisugi Y."/>
            <person name="Saleh O."/>
            <person name="Blanc G."/>
            <person name="Decker E.L."/>
            <person name="van Gessel N."/>
            <person name="Grimwood J."/>
            <person name="Hayes R.D."/>
            <person name="Graham S.W."/>
            <person name="Gunter L.E."/>
            <person name="McDaniel S.F."/>
            <person name="Hoernstein S.N.W."/>
            <person name="Larsson A."/>
            <person name="Li F.W."/>
            <person name="Perroud P.F."/>
            <person name="Phillips J."/>
            <person name="Ranjan P."/>
            <person name="Rokshar D.S."/>
            <person name="Rothfels C.J."/>
            <person name="Schneider L."/>
            <person name="Shu S."/>
            <person name="Stevenson D.W."/>
            <person name="Thummler F."/>
            <person name="Tillich M."/>
            <person name="Villarreal Aguilar J.C."/>
            <person name="Widiez T."/>
            <person name="Wong G.K."/>
            <person name="Wymore A."/>
            <person name="Zhang Y."/>
            <person name="Zimmer A.D."/>
            <person name="Quatrano R.S."/>
            <person name="Mayer K.F.X."/>
            <person name="Goodstein D."/>
            <person name="Casacuberta J.M."/>
            <person name="Vandepoele K."/>
            <person name="Reski R."/>
            <person name="Cuming A.C."/>
            <person name="Tuskan G.A."/>
            <person name="Maumus F."/>
            <person name="Salse J."/>
            <person name="Schmutz J."/>
            <person name="Rensing S.A."/>
        </authorList>
    </citation>
    <scope>NUCLEOTIDE SEQUENCE [LARGE SCALE GENOMIC DNA]</scope>
    <source>
        <strain evidence="2 3">cv. Gransden 2004</strain>
    </source>
</reference>
<accession>A0A2K1KPE7</accession>
<dbReference type="Proteomes" id="UP000006727">
    <property type="component" value="Chromosome 4"/>
</dbReference>
<name>A0A2K1KPE7_PHYPA</name>
<dbReference type="EnsemblPlants" id="Pp3c4_20665V3.1">
    <property type="protein sequence ID" value="Pp3c4_20665V3.1"/>
    <property type="gene ID" value="Pp3c4_20665"/>
</dbReference>
<reference evidence="1 3" key="1">
    <citation type="journal article" date="2008" name="Science">
        <title>The Physcomitrella genome reveals evolutionary insights into the conquest of land by plants.</title>
        <authorList>
            <person name="Rensing S."/>
            <person name="Lang D."/>
            <person name="Zimmer A."/>
            <person name="Terry A."/>
            <person name="Salamov A."/>
            <person name="Shapiro H."/>
            <person name="Nishiyama T."/>
            <person name="Perroud P.-F."/>
            <person name="Lindquist E."/>
            <person name="Kamisugi Y."/>
            <person name="Tanahashi T."/>
            <person name="Sakakibara K."/>
            <person name="Fujita T."/>
            <person name="Oishi K."/>
            <person name="Shin-I T."/>
            <person name="Kuroki Y."/>
            <person name="Toyoda A."/>
            <person name="Suzuki Y."/>
            <person name="Hashimoto A."/>
            <person name="Yamaguchi K."/>
            <person name="Sugano A."/>
            <person name="Kohara Y."/>
            <person name="Fujiyama A."/>
            <person name="Anterola A."/>
            <person name="Aoki S."/>
            <person name="Ashton N."/>
            <person name="Barbazuk W.B."/>
            <person name="Barker E."/>
            <person name="Bennetzen J."/>
            <person name="Bezanilla M."/>
            <person name="Blankenship R."/>
            <person name="Cho S.H."/>
            <person name="Dutcher S."/>
            <person name="Estelle M."/>
            <person name="Fawcett J.A."/>
            <person name="Gundlach H."/>
            <person name="Hanada K."/>
            <person name="Heyl A."/>
            <person name="Hicks K.A."/>
            <person name="Hugh J."/>
            <person name="Lohr M."/>
            <person name="Mayer K."/>
            <person name="Melkozernov A."/>
            <person name="Murata T."/>
            <person name="Nelson D."/>
            <person name="Pils B."/>
            <person name="Prigge M."/>
            <person name="Reiss B."/>
            <person name="Renner T."/>
            <person name="Rombauts S."/>
            <person name="Rushton P."/>
            <person name="Sanderfoot A."/>
            <person name="Schween G."/>
            <person name="Shiu S.-H."/>
            <person name="Stueber K."/>
            <person name="Theodoulou F.L."/>
            <person name="Tu H."/>
            <person name="Van de Peer Y."/>
            <person name="Verrier P.J."/>
            <person name="Waters E."/>
            <person name="Wood A."/>
            <person name="Yang L."/>
            <person name="Cove D."/>
            <person name="Cuming A."/>
            <person name="Hasebe M."/>
            <person name="Lucas S."/>
            <person name="Mishler D.B."/>
            <person name="Reski R."/>
            <person name="Grigoriev I."/>
            <person name="Quatrano R.S."/>
            <person name="Boore J.L."/>
        </authorList>
    </citation>
    <scope>NUCLEOTIDE SEQUENCE [LARGE SCALE GENOMIC DNA]</scope>
    <source>
        <strain evidence="2 3">cv. Gransden 2004</strain>
    </source>
</reference>